<proteinExistence type="predicted"/>
<feature type="domain" description="UspA" evidence="1">
    <location>
        <begin position="4"/>
        <end position="131"/>
    </location>
</feature>
<evidence type="ECO:0000313" key="2">
    <source>
        <dbReference type="EMBL" id="MUK88115.1"/>
    </source>
</evidence>
<comment type="caution">
    <text evidence="2">The sequence shown here is derived from an EMBL/GenBank/DDBJ whole genome shotgun (WGS) entry which is preliminary data.</text>
</comment>
<dbReference type="EMBL" id="WOCA01000004">
    <property type="protein sequence ID" value="MUK88115.1"/>
    <property type="molecule type" value="Genomic_DNA"/>
</dbReference>
<dbReference type="AlphaFoldDB" id="A0A6N8FFA4"/>
<organism evidence="2 3">
    <name type="scientific">Ornithinibacillus caprae</name>
    <dbReference type="NCBI Taxonomy" id="2678566"/>
    <lineage>
        <taxon>Bacteria</taxon>
        <taxon>Bacillati</taxon>
        <taxon>Bacillota</taxon>
        <taxon>Bacilli</taxon>
        <taxon>Bacillales</taxon>
        <taxon>Bacillaceae</taxon>
        <taxon>Ornithinibacillus</taxon>
    </lineage>
</organism>
<dbReference type="InterPro" id="IPR014729">
    <property type="entry name" value="Rossmann-like_a/b/a_fold"/>
</dbReference>
<dbReference type="RefSeq" id="WP_155668107.1">
    <property type="nucleotide sequence ID" value="NZ_WOCA01000004.1"/>
</dbReference>
<dbReference type="Proteomes" id="UP000469125">
    <property type="component" value="Unassembled WGS sequence"/>
</dbReference>
<sequence>MGNKVLIYANYMDGAKEAVEKAIRITSDISNLKVFLMYVFPLSSKLEVVKTQPKLSLPEVKLFQQAEAYLTQHDIWFKKIIQVGNPIQEIIMAVKFEQMDMLIVADKENKEGIGLTSSICDKVNCPVVFVREKEGDVSHPLS</sequence>
<protein>
    <recommendedName>
        <fullName evidence="1">UspA domain-containing protein</fullName>
    </recommendedName>
</protein>
<dbReference type="Gene3D" id="3.40.50.620">
    <property type="entry name" value="HUPs"/>
    <property type="match status" value="1"/>
</dbReference>
<dbReference type="InterPro" id="IPR006016">
    <property type="entry name" value="UspA"/>
</dbReference>
<dbReference type="SUPFAM" id="SSF52402">
    <property type="entry name" value="Adenine nucleotide alpha hydrolases-like"/>
    <property type="match status" value="1"/>
</dbReference>
<keyword evidence="3" id="KW-1185">Reference proteome</keyword>
<evidence type="ECO:0000259" key="1">
    <source>
        <dbReference type="Pfam" id="PF00582"/>
    </source>
</evidence>
<accession>A0A6N8FFA4</accession>
<name>A0A6N8FFA4_9BACI</name>
<gene>
    <name evidence="2" type="ORF">GMD78_06870</name>
</gene>
<evidence type="ECO:0000313" key="3">
    <source>
        <dbReference type="Proteomes" id="UP000469125"/>
    </source>
</evidence>
<reference evidence="2 3" key="1">
    <citation type="submission" date="2019-11" db="EMBL/GenBank/DDBJ databases">
        <authorList>
            <person name="Li X."/>
        </authorList>
    </citation>
    <scope>NUCLEOTIDE SEQUENCE [LARGE SCALE GENOMIC DNA]</scope>
    <source>
        <strain evidence="2 3">L9</strain>
    </source>
</reference>
<dbReference type="Pfam" id="PF00582">
    <property type="entry name" value="Usp"/>
    <property type="match status" value="1"/>
</dbReference>